<reference evidence="1 2" key="1">
    <citation type="submission" date="2021-04" db="EMBL/GenBank/DDBJ databases">
        <title>Molecular and phenotypic characterization and identification of bacterial isolates recovered from the Anatolian ground squirrels (Spermophilus xanthoprymnus) and which have the potential to form a new species in the Campylobacter genus.</title>
        <authorList>
            <person name="Aydin F."/>
            <person name="Abay S."/>
            <person name="Kayman T."/>
            <person name="Karakaya E."/>
            <person name="Mustak H.K."/>
            <person name="Mustak I.B."/>
            <person name="Bilgin N."/>
            <person name="Duzler A."/>
            <person name="Sahin O."/>
            <person name="Guran O."/>
            <person name="Saticioglu I.B."/>
        </authorList>
    </citation>
    <scope>NUCLEOTIDE SEQUENCE [LARGE SCALE GENOMIC DNA]</scope>
    <source>
        <strain evidence="2">faydin-G24</strain>
    </source>
</reference>
<feature type="non-terminal residue" evidence="1">
    <location>
        <position position="1"/>
    </location>
</feature>
<gene>
    <name evidence="1" type="ORF">KDD93_09240</name>
</gene>
<protein>
    <submittedName>
        <fullName evidence="1">Uncharacterized protein</fullName>
    </submittedName>
</protein>
<dbReference type="Proteomes" id="UP000682951">
    <property type="component" value="Unassembled WGS sequence"/>
</dbReference>
<accession>A0ABS5HKD5</accession>
<evidence type="ECO:0000313" key="2">
    <source>
        <dbReference type="Proteomes" id="UP000682951"/>
    </source>
</evidence>
<name>A0ABS5HKD5_9BACT</name>
<proteinExistence type="predicted"/>
<evidence type="ECO:0000313" key="1">
    <source>
        <dbReference type="EMBL" id="MBR8464739.1"/>
    </source>
</evidence>
<dbReference type="EMBL" id="JAGSSW010000020">
    <property type="protein sequence ID" value="MBR8464739.1"/>
    <property type="molecule type" value="Genomic_DNA"/>
</dbReference>
<sequence length="252" mass="28686">ERVILSGASAKDYAEWIKIKRKNSEVKHTSDDVFTPPCVYENVLKFVKSEWGELIKGKRIMRPFYPGGNYLKEDYTNAVVIDNPPFSLNAAILDYYVLNNIPFFLFAPSLTAGTTLSVRKHLTLVCDKNGTVTYKNDVKVCTAFFTNLDRLANQEPRIMLGRDVIQQEEQQALKRPPNEYINIAKIASCTKVLDIPLKECSFYDKSLDGKRVFGRGINLPADILNLINANRAERGLRLLKNDKEPDRQRALL</sequence>
<comment type="caution">
    <text evidence="1">The sequence shown here is derived from an EMBL/GenBank/DDBJ whole genome shotgun (WGS) entry which is preliminary data.</text>
</comment>
<keyword evidence="2" id="KW-1185">Reference proteome</keyword>
<dbReference type="RefSeq" id="WP_212142520.1">
    <property type="nucleotide sequence ID" value="NZ_JAGSSW010000020.1"/>
</dbReference>
<organism evidence="1 2">
    <name type="scientific">Campylobacter anatolicus</name>
    <dbReference type="NCBI Taxonomy" id="2829105"/>
    <lineage>
        <taxon>Bacteria</taxon>
        <taxon>Pseudomonadati</taxon>
        <taxon>Campylobacterota</taxon>
        <taxon>Epsilonproteobacteria</taxon>
        <taxon>Campylobacterales</taxon>
        <taxon>Campylobacteraceae</taxon>
        <taxon>Campylobacter</taxon>
    </lineage>
</organism>